<evidence type="ECO:0000256" key="13">
    <source>
        <dbReference type="ARBA" id="ARBA00022842"/>
    </source>
</evidence>
<dbReference type="InterPro" id="IPR014720">
    <property type="entry name" value="dsRBD_dom"/>
</dbReference>
<dbReference type="GO" id="GO:0042802">
    <property type="term" value="F:identical protein binding"/>
    <property type="evidence" value="ECO:0007669"/>
    <property type="project" value="UniProtKB-ARBA"/>
</dbReference>
<comment type="similarity">
    <text evidence="3">Belongs to the ribonuclease III family.</text>
</comment>
<keyword evidence="7 15" id="KW-0507">mRNA processing</keyword>
<evidence type="ECO:0000256" key="1">
    <source>
        <dbReference type="ARBA" id="ARBA00000109"/>
    </source>
</evidence>
<dbReference type="GO" id="GO:0008033">
    <property type="term" value="P:tRNA processing"/>
    <property type="evidence" value="ECO:0007669"/>
    <property type="project" value="UniProtKB-KW"/>
</dbReference>
<dbReference type="AlphaFoldDB" id="A0A7G1QAD3"/>
<dbReference type="InterPro" id="IPR011907">
    <property type="entry name" value="RNase_III"/>
</dbReference>
<evidence type="ECO:0000256" key="7">
    <source>
        <dbReference type="ARBA" id="ARBA00022664"/>
    </source>
</evidence>
<evidence type="ECO:0000256" key="3">
    <source>
        <dbReference type="ARBA" id="ARBA00010183"/>
    </source>
</evidence>
<dbReference type="GO" id="GO:0006397">
    <property type="term" value="P:mRNA processing"/>
    <property type="evidence" value="ECO:0007669"/>
    <property type="project" value="UniProtKB-UniRule"/>
</dbReference>
<keyword evidence="6 15" id="KW-0698">rRNA processing</keyword>
<dbReference type="SUPFAM" id="SSF69065">
    <property type="entry name" value="RNase III domain-like"/>
    <property type="match status" value="1"/>
</dbReference>
<feature type="binding site" evidence="15">
    <location>
        <position position="112"/>
    </location>
    <ligand>
        <name>Mg(2+)</name>
        <dbReference type="ChEBI" id="CHEBI:18420"/>
    </ligand>
</feature>
<keyword evidence="9 15" id="KW-0540">Nuclease</keyword>
<comment type="subcellular location">
    <subcellularLocation>
        <location evidence="2 15">Cytoplasm</location>
    </subcellularLocation>
</comment>
<organism evidence="18 19">
    <name type="scientific">Candidatus Nitrosacidococcus tergens</name>
    <dbReference type="NCBI Taxonomy" id="553981"/>
    <lineage>
        <taxon>Bacteria</taxon>
        <taxon>Pseudomonadati</taxon>
        <taxon>Pseudomonadota</taxon>
        <taxon>Gammaproteobacteria</taxon>
        <taxon>Chromatiales</taxon>
        <taxon>Chromatiaceae</taxon>
        <taxon>Candidatus Nitrosacidococcus</taxon>
    </lineage>
</organism>
<dbReference type="SUPFAM" id="SSF54768">
    <property type="entry name" value="dsRNA-binding domain-like"/>
    <property type="match status" value="1"/>
</dbReference>
<dbReference type="InterPro" id="IPR000999">
    <property type="entry name" value="RNase_III_dom"/>
</dbReference>
<dbReference type="PANTHER" id="PTHR11207:SF0">
    <property type="entry name" value="RIBONUCLEASE 3"/>
    <property type="match status" value="1"/>
</dbReference>
<evidence type="ECO:0000256" key="14">
    <source>
        <dbReference type="ARBA" id="ARBA00022884"/>
    </source>
</evidence>
<keyword evidence="8 15" id="KW-0819">tRNA processing</keyword>
<dbReference type="GO" id="GO:0006364">
    <property type="term" value="P:rRNA processing"/>
    <property type="evidence" value="ECO:0007669"/>
    <property type="project" value="UniProtKB-UniRule"/>
</dbReference>
<dbReference type="GO" id="GO:0010468">
    <property type="term" value="P:regulation of gene expression"/>
    <property type="evidence" value="ECO:0007669"/>
    <property type="project" value="TreeGrafter"/>
</dbReference>
<evidence type="ECO:0000259" key="17">
    <source>
        <dbReference type="PROSITE" id="PS50142"/>
    </source>
</evidence>
<dbReference type="Proteomes" id="UP000516072">
    <property type="component" value="Chromosome"/>
</dbReference>
<evidence type="ECO:0000256" key="8">
    <source>
        <dbReference type="ARBA" id="ARBA00022694"/>
    </source>
</evidence>
<dbReference type="NCBIfam" id="TIGR02191">
    <property type="entry name" value="RNaseIII"/>
    <property type="match status" value="1"/>
</dbReference>
<gene>
    <name evidence="15 18" type="primary">rnc</name>
    <name evidence="18" type="ORF">NSCAC_1246</name>
</gene>
<accession>A0A7G1QAD3</accession>
<dbReference type="Pfam" id="PF00035">
    <property type="entry name" value="dsrm"/>
    <property type="match status" value="1"/>
</dbReference>
<evidence type="ECO:0000256" key="2">
    <source>
        <dbReference type="ARBA" id="ARBA00004496"/>
    </source>
</evidence>
<keyword evidence="19" id="KW-1185">Reference proteome</keyword>
<evidence type="ECO:0000313" key="19">
    <source>
        <dbReference type="Proteomes" id="UP000516072"/>
    </source>
</evidence>
<keyword evidence="14 15" id="KW-0694">RNA-binding</keyword>
<keyword evidence="10 15" id="KW-0479">Metal-binding</keyword>
<dbReference type="SMART" id="SM00358">
    <property type="entry name" value="DSRM"/>
    <property type="match status" value="1"/>
</dbReference>
<name>A0A7G1QAD3_9GAMM</name>
<dbReference type="FunFam" id="1.10.1520.10:FF:000001">
    <property type="entry name" value="Ribonuclease 3"/>
    <property type="match status" value="1"/>
</dbReference>
<evidence type="ECO:0000256" key="6">
    <source>
        <dbReference type="ARBA" id="ARBA00022552"/>
    </source>
</evidence>
<evidence type="ECO:0000313" key="18">
    <source>
        <dbReference type="EMBL" id="CAB1276588.1"/>
    </source>
</evidence>
<sequence>MSNLEQIYQKIDYCFTDSSLLIQALTHRSACKENNERLEFLGDSILNFLIADLLYNQFSAAQEGKLTRIRASLVKEETLATLARELNINNYLILGPGEIKSGGYQRNSILADAFEAIIGAMYLDAGLRRCSQIVASLYENRLKSVTQEISLKDPKTRLQEYLQARQLPLPDYHLSKISGESHKRVFEVTCIADNLPTKIGIGSSRRRAEQAAATQILAQLEE</sequence>
<reference evidence="18 19" key="1">
    <citation type="submission" date="2020-03" db="EMBL/GenBank/DDBJ databases">
        <authorList>
            <person name="Picone N."/>
        </authorList>
    </citation>
    <scope>NUCLEOTIDE SEQUENCE [LARGE SCALE GENOMIC DNA]</scope>
    <source>
        <strain evidence="18">NSCAC1</strain>
    </source>
</reference>
<dbReference type="FunFam" id="3.30.160.20:FF:000003">
    <property type="entry name" value="Ribonuclease 3"/>
    <property type="match status" value="1"/>
</dbReference>
<evidence type="ECO:0000259" key="16">
    <source>
        <dbReference type="PROSITE" id="PS50137"/>
    </source>
</evidence>
<dbReference type="CDD" id="cd00593">
    <property type="entry name" value="RIBOc"/>
    <property type="match status" value="1"/>
</dbReference>
<dbReference type="EC" id="3.1.26.3" evidence="15"/>
<keyword evidence="15" id="KW-0699">rRNA-binding</keyword>
<feature type="domain" description="DRBM" evidence="16">
    <location>
        <begin position="153"/>
        <end position="222"/>
    </location>
</feature>
<dbReference type="Pfam" id="PF14622">
    <property type="entry name" value="Ribonucleas_3_3"/>
    <property type="match status" value="1"/>
</dbReference>
<dbReference type="PANTHER" id="PTHR11207">
    <property type="entry name" value="RIBONUCLEASE III"/>
    <property type="match status" value="1"/>
</dbReference>
<feature type="binding site" evidence="15">
    <location>
        <position position="39"/>
    </location>
    <ligand>
        <name>Mg(2+)</name>
        <dbReference type="ChEBI" id="CHEBI:18420"/>
    </ligand>
</feature>
<comment type="subunit">
    <text evidence="4 15">Homodimer.</text>
</comment>
<keyword evidence="13 15" id="KW-0460">Magnesium</keyword>
<feature type="domain" description="RNase III" evidence="17">
    <location>
        <begin position="4"/>
        <end position="126"/>
    </location>
</feature>
<comment type="cofactor">
    <cofactor evidence="15">
        <name>Mg(2+)</name>
        <dbReference type="ChEBI" id="CHEBI:18420"/>
    </cofactor>
</comment>
<dbReference type="PROSITE" id="PS50137">
    <property type="entry name" value="DS_RBD"/>
    <property type="match status" value="1"/>
</dbReference>
<proteinExistence type="inferred from homology"/>
<dbReference type="KEGG" id="ntg:NSCAC_1246"/>
<dbReference type="RefSeq" id="WP_197743951.1">
    <property type="nucleotide sequence ID" value="NZ_LR778175.1"/>
</dbReference>
<keyword evidence="12 15" id="KW-0378">Hydrolase</keyword>
<dbReference type="CDD" id="cd10845">
    <property type="entry name" value="DSRM_RNAse_III_family"/>
    <property type="match status" value="1"/>
</dbReference>
<feature type="active site" evidence="15">
    <location>
        <position position="115"/>
    </location>
</feature>
<dbReference type="GO" id="GO:0003725">
    <property type="term" value="F:double-stranded RNA binding"/>
    <property type="evidence" value="ECO:0007669"/>
    <property type="project" value="TreeGrafter"/>
</dbReference>
<feature type="active site" evidence="15">
    <location>
        <position position="43"/>
    </location>
</feature>
<dbReference type="PROSITE" id="PS00517">
    <property type="entry name" value="RNASE_3_1"/>
    <property type="match status" value="1"/>
</dbReference>
<dbReference type="GO" id="GO:0046872">
    <property type="term" value="F:metal ion binding"/>
    <property type="evidence" value="ECO:0007669"/>
    <property type="project" value="UniProtKB-KW"/>
</dbReference>
<dbReference type="GO" id="GO:0005737">
    <property type="term" value="C:cytoplasm"/>
    <property type="evidence" value="ECO:0007669"/>
    <property type="project" value="UniProtKB-SubCell"/>
</dbReference>
<dbReference type="GO" id="GO:0019843">
    <property type="term" value="F:rRNA binding"/>
    <property type="evidence" value="ECO:0007669"/>
    <property type="project" value="UniProtKB-KW"/>
</dbReference>
<dbReference type="SMART" id="SM00535">
    <property type="entry name" value="RIBOc"/>
    <property type="match status" value="1"/>
</dbReference>
<dbReference type="Gene3D" id="3.30.160.20">
    <property type="match status" value="1"/>
</dbReference>
<dbReference type="PROSITE" id="PS50142">
    <property type="entry name" value="RNASE_3_2"/>
    <property type="match status" value="1"/>
</dbReference>
<evidence type="ECO:0000256" key="10">
    <source>
        <dbReference type="ARBA" id="ARBA00022723"/>
    </source>
</evidence>
<evidence type="ECO:0000256" key="4">
    <source>
        <dbReference type="ARBA" id="ARBA00011738"/>
    </source>
</evidence>
<dbReference type="Gene3D" id="1.10.1520.10">
    <property type="entry name" value="Ribonuclease III domain"/>
    <property type="match status" value="1"/>
</dbReference>
<keyword evidence="5 15" id="KW-0963">Cytoplasm</keyword>
<evidence type="ECO:0000256" key="12">
    <source>
        <dbReference type="ARBA" id="ARBA00022801"/>
    </source>
</evidence>
<evidence type="ECO:0000256" key="15">
    <source>
        <dbReference type="HAMAP-Rule" id="MF_00104"/>
    </source>
</evidence>
<protein>
    <recommendedName>
        <fullName evidence="15">Ribonuclease 3</fullName>
        <ecNumber evidence="15">3.1.26.3</ecNumber>
    </recommendedName>
    <alternativeName>
        <fullName evidence="15">Ribonuclease III</fullName>
        <shortName evidence="15">RNase III</shortName>
    </alternativeName>
</protein>
<dbReference type="EMBL" id="LR778175">
    <property type="protein sequence ID" value="CAB1276588.1"/>
    <property type="molecule type" value="Genomic_DNA"/>
</dbReference>
<feature type="binding site" evidence="15">
    <location>
        <position position="115"/>
    </location>
    <ligand>
        <name>Mg(2+)</name>
        <dbReference type="ChEBI" id="CHEBI:18420"/>
    </ligand>
</feature>
<dbReference type="InterPro" id="IPR036389">
    <property type="entry name" value="RNase_III_sf"/>
</dbReference>
<evidence type="ECO:0000256" key="11">
    <source>
        <dbReference type="ARBA" id="ARBA00022759"/>
    </source>
</evidence>
<evidence type="ECO:0000256" key="9">
    <source>
        <dbReference type="ARBA" id="ARBA00022722"/>
    </source>
</evidence>
<dbReference type="GO" id="GO:0004525">
    <property type="term" value="F:ribonuclease III activity"/>
    <property type="evidence" value="ECO:0007669"/>
    <property type="project" value="UniProtKB-UniRule"/>
</dbReference>
<evidence type="ECO:0000256" key="5">
    <source>
        <dbReference type="ARBA" id="ARBA00022490"/>
    </source>
</evidence>
<keyword evidence="11 15" id="KW-0255">Endonuclease</keyword>
<comment type="catalytic activity">
    <reaction evidence="1 15">
        <text>Endonucleolytic cleavage to 5'-phosphomonoester.</text>
        <dbReference type="EC" id="3.1.26.3"/>
    </reaction>
</comment>
<dbReference type="HAMAP" id="MF_00104">
    <property type="entry name" value="RNase_III"/>
    <property type="match status" value="1"/>
</dbReference>
<comment type="function">
    <text evidence="15">Digests double-stranded RNA. Involved in the processing of primary rRNA transcript to yield the immediate precursors to the large and small rRNAs (23S and 16S). Processes some mRNAs, and tRNAs when they are encoded in the rRNA operon. Processes pre-crRNA and tracrRNA of type II CRISPR loci if present in the organism.</text>
</comment>